<keyword evidence="5" id="KW-1185">Reference proteome</keyword>
<feature type="signal peptide" evidence="2">
    <location>
        <begin position="1"/>
        <end position="22"/>
    </location>
</feature>
<dbReference type="Proteomes" id="UP001497482">
    <property type="component" value="Chromosome 12"/>
</dbReference>
<dbReference type="InterPro" id="IPR011001">
    <property type="entry name" value="Saposin-like"/>
</dbReference>
<dbReference type="SMART" id="SM00741">
    <property type="entry name" value="SapB"/>
    <property type="match status" value="1"/>
</dbReference>
<accession>A0AAV2JFK6</accession>
<evidence type="ECO:0000256" key="1">
    <source>
        <dbReference type="ARBA" id="ARBA00023157"/>
    </source>
</evidence>
<sequence length="145" mass="16348">MARSSLVVLCVLLSYSAWIVKGKCVEIDNEEPNEKELLALAKIPGVCWACKWAMNKVKKMVGKNASKEDFKAKLLSVCDQIGLIKSLCRKFVNKHLGVLIEELSTNDDVRTICVNTKACRPKALQMDGLYLDYDTDWFNGNDMEE</sequence>
<dbReference type="InterPro" id="IPR008139">
    <property type="entry name" value="SaposinB_dom"/>
</dbReference>
<reference evidence="4 5" key="1">
    <citation type="submission" date="2024-04" db="EMBL/GenBank/DDBJ databases">
        <authorList>
            <person name="Waldvogel A.-M."/>
            <person name="Schoenle A."/>
        </authorList>
    </citation>
    <scope>NUCLEOTIDE SEQUENCE [LARGE SCALE GENOMIC DNA]</scope>
</reference>
<keyword evidence="2" id="KW-0732">Signal</keyword>
<feature type="chain" id="PRO_5043606861" description="Saposin B-type domain-containing protein" evidence="2">
    <location>
        <begin position="23"/>
        <end position="145"/>
    </location>
</feature>
<evidence type="ECO:0000313" key="5">
    <source>
        <dbReference type="Proteomes" id="UP001497482"/>
    </source>
</evidence>
<feature type="domain" description="Saposin B-type" evidence="3">
    <location>
        <begin position="43"/>
        <end position="123"/>
    </location>
</feature>
<dbReference type="AlphaFoldDB" id="A0AAV2JFK6"/>
<dbReference type="PANTHER" id="PTHR15541">
    <property type="entry name" value="GRANULYSIN RELATED"/>
    <property type="match status" value="1"/>
</dbReference>
<evidence type="ECO:0000256" key="2">
    <source>
        <dbReference type="SAM" id="SignalP"/>
    </source>
</evidence>
<gene>
    <name evidence="4" type="ORF">KC01_LOCUS6814</name>
</gene>
<proteinExistence type="predicted"/>
<dbReference type="Pfam" id="PF05184">
    <property type="entry name" value="SapB_1"/>
    <property type="match status" value="1"/>
</dbReference>
<evidence type="ECO:0000313" key="4">
    <source>
        <dbReference type="EMBL" id="CAL1575201.1"/>
    </source>
</evidence>
<dbReference type="InterPro" id="IPR038847">
    <property type="entry name" value="Granulysin-like"/>
</dbReference>
<dbReference type="PANTHER" id="PTHR15541:SF2">
    <property type="entry name" value="GRANULYSIN"/>
    <property type="match status" value="1"/>
</dbReference>
<name>A0AAV2JFK6_KNICA</name>
<organism evidence="4 5">
    <name type="scientific">Knipowitschia caucasica</name>
    <name type="common">Caucasian dwarf goby</name>
    <name type="synonym">Pomatoschistus caucasicus</name>
    <dbReference type="NCBI Taxonomy" id="637954"/>
    <lineage>
        <taxon>Eukaryota</taxon>
        <taxon>Metazoa</taxon>
        <taxon>Chordata</taxon>
        <taxon>Craniata</taxon>
        <taxon>Vertebrata</taxon>
        <taxon>Euteleostomi</taxon>
        <taxon>Actinopterygii</taxon>
        <taxon>Neopterygii</taxon>
        <taxon>Teleostei</taxon>
        <taxon>Neoteleostei</taxon>
        <taxon>Acanthomorphata</taxon>
        <taxon>Gobiaria</taxon>
        <taxon>Gobiiformes</taxon>
        <taxon>Gobioidei</taxon>
        <taxon>Gobiidae</taxon>
        <taxon>Gobiinae</taxon>
        <taxon>Knipowitschia</taxon>
    </lineage>
</organism>
<keyword evidence="1" id="KW-1015">Disulfide bond</keyword>
<dbReference type="SUPFAM" id="SSF47862">
    <property type="entry name" value="Saposin"/>
    <property type="match status" value="1"/>
</dbReference>
<dbReference type="GO" id="GO:0042742">
    <property type="term" value="P:defense response to bacterium"/>
    <property type="evidence" value="ECO:0007669"/>
    <property type="project" value="InterPro"/>
</dbReference>
<dbReference type="InterPro" id="IPR007856">
    <property type="entry name" value="SapB_1"/>
</dbReference>
<dbReference type="PROSITE" id="PS50015">
    <property type="entry name" value="SAP_B"/>
    <property type="match status" value="1"/>
</dbReference>
<protein>
    <recommendedName>
        <fullName evidence="3">Saposin B-type domain-containing protein</fullName>
    </recommendedName>
</protein>
<evidence type="ECO:0000259" key="3">
    <source>
        <dbReference type="PROSITE" id="PS50015"/>
    </source>
</evidence>
<dbReference type="EMBL" id="OZ035834">
    <property type="protein sequence ID" value="CAL1575201.1"/>
    <property type="molecule type" value="Genomic_DNA"/>
</dbReference>
<dbReference type="GO" id="GO:0006629">
    <property type="term" value="P:lipid metabolic process"/>
    <property type="evidence" value="ECO:0007669"/>
    <property type="project" value="InterPro"/>
</dbReference>
<dbReference type="Gene3D" id="1.10.225.10">
    <property type="entry name" value="Saposin-like"/>
    <property type="match status" value="1"/>
</dbReference>